<name>A0A5B8RX17_9BURK</name>
<reference evidence="1 2" key="1">
    <citation type="submission" date="2019-07" db="EMBL/GenBank/DDBJ databases">
        <title>Complete genome sequence of Comamonas sp. NLF 7-7 isolated from livestock.</title>
        <authorList>
            <person name="Kim D.H."/>
            <person name="Kim J.G."/>
        </authorList>
    </citation>
    <scope>NUCLEOTIDE SEQUENCE [LARGE SCALE GENOMIC DNA]</scope>
    <source>
        <strain evidence="1 2">NLF 7-7</strain>
    </source>
</reference>
<gene>
    <name evidence="1" type="ORF">FOZ74_14290</name>
</gene>
<protein>
    <submittedName>
        <fullName evidence="1">Uncharacterized protein</fullName>
    </submittedName>
</protein>
<dbReference type="InterPro" id="IPR027417">
    <property type="entry name" value="P-loop_NTPase"/>
</dbReference>
<dbReference type="Gene3D" id="3.40.50.300">
    <property type="entry name" value="P-loop containing nucleotide triphosphate hydrolases"/>
    <property type="match status" value="1"/>
</dbReference>
<proteinExistence type="predicted"/>
<dbReference type="SUPFAM" id="SSF52540">
    <property type="entry name" value="P-loop containing nucleoside triphosphate hydrolases"/>
    <property type="match status" value="1"/>
</dbReference>
<dbReference type="AlphaFoldDB" id="A0A5B8RX17"/>
<dbReference type="KEGG" id="cof:FOZ74_14290"/>
<sequence length="107" mass="12019">MSQIPVCEGLDFDRLLEAINQRLAGDQRRNERLLQCIQNSAERSILFFANSKNHAEEMAARLNLAGVAAAAISGETPRTARRWFLEGVSEFLCKRVGLQLTEMRSPN</sequence>
<organism evidence="1 2">
    <name type="scientific">Comamonas flocculans</name>
    <dbReference type="NCBI Taxonomy" id="2597701"/>
    <lineage>
        <taxon>Bacteria</taxon>
        <taxon>Pseudomonadati</taxon>
        <taxon>Pseudomonadota</taxon>
        <taxon>Betaproteobacteria</taxon>
        <taxon>Burkholderiales</taxon>
        <taxon>Comamonadaceae</taxon>
        <taxon>Comamonas</taxon>
    </lineage>
</organism>
<keyword evidence="2" id="KW-1185">Reference proteome</keyword>
<dbReference type="EMBL" id="CP042344">
    <property type="protein sequence ID" value="QEA14101.1"/>
    <property type="molecule type" value="Genomic_DNA"/>
</dbReference>
<evidence type="ECO:0000313" key="2">
    <source>
        <dbReference type="Proteomes" id="UP000321199"/>
    </source>
</evidence>
<dbReference type="Proteomes" id="UP000321199">
    <property type="component" value="Chromosome"/>
</dbReference>
<dbReference type="RefSeq" id="WP_146913682.1">
    <property type="nucleotide sequence ID" value="NZ_CP042344.1"/>
</dbReference>
<dbReference type="OrthoDB" id="9804086at2"/>
<accession>A0A5B8RX17</accession>
<evidence type="ECO:0000313" key="1">
    <source>
        <dbReference type="EMBL" id="QEA14101.1"/>
    </source>
</evidence>